<organism evidence="2 3">
    <name type="scientific">Agrocybe pediades</name>
    <dbReference type="NCBI Taxonomy" id="84607"/>
    <lineage>
        <taxon>Eukaryota</taxon>
        <taxon>Fungi</taxon>
        <taxon>Dikarya</taxon>
        <taxon>Basidiomycota</taxon>
        <taxon>Agaricomycotina</taxon>
        <taxon>Agaricomycetes</taxon>
        <taxon>Agaricomycetidae</taxon>
        <taxon>Agaricales</taxon>
        <taxon>Agaricineae</taxon>
        <taxon>Strophariaceae</taxon>
        <taxon>Agrocybe</taxon>
    </lineage>
</organism>
<dbReference type="SUPFAM" id="SSF56112">
    <property type="entry name" value="Protein kinase-like (PK-like)"/>
    <property type="match status" value="1"/>
</dbReference>
<reference evidence="2 3" key="1">
    <citation type="submission" date="2019-12" db="EMBL/GenBank/DDBJ databases">
        <authorList>
            <person name="Floudas D."/>
            <person name="Bentzer J."/>
            <person name="Ahren D."/>
            <person name="Johansson T."/>
            <person name="Persson P."/>
            <person name="Tunlid A."/>
        </authorList>
    </citation>
    <scope>NUCLEOTIDE SEQUENCE [LARGE SCALE GENOMIC DNA]</scope>
    <source>
        <strain evidence="2 3">CBS 102.39</strain>
    </source>
</reference>
<dbReference type="PANTHER" id="PTHR44167">
    <property type="entry name" value="OVARIAN-SPECIFIC SERINE/THREONINE-PROTEIN KINASE LOK-RELATED"/>
    <property type="match status" value="1"/>
</dbReference>
<evidence type="ECO:0000313" key="3">
    <source>
        <dbReference type="Proteomes" id="UP000521872"/>
    </source>
</evidence>
<dbReference type="SMART" id="SM00220">
    <property type="entry name" value="S_TKc"/>
    <property type="match status" value="1"/>
</dbReference>
<dbReference type="GO" id="GO:0004674">
    <property type="term" value="F:protein serine/threonine kinase activity"/>
    <property type="evidence" value="ECO:0007669"/>
    <property type="project" value="TreeGrafter"/>
</dbReference>
<evidence type="ECO:0000259" key="1">
    <source>
        <dbReference type="PROSITE" id="PS50011"/>
    </source>
</evidence>
<dbReference type="PANTHER" id="PTHR44167:SF24">
    <property type="entry name" value="SERINE_THREONINE-PROTEIN KINASE CHK2"/>
    <property type="match status" value="1"/>
</dbReference>
<dbReference type="InterPro" id="IPR000719">
    <property type="entry name" value="Prot_kinase_dom"/>
</dbReference>
<dbReference type="GO" id="GO:0005634">
    <property type="term" value="C:nucleus"/>
    <property type="evidence" value="ECO:0007669"/>
    <property type="project" value="TreeGrafter"/>
</dbReference>
<evidence type="ECO:0000313" key="2">
    <source>
        <dbReference type="EMBL" id="KAF4617627.1"/>
    </source>
</evidence>
<name>A0A8H4QUJ5_9AGAR</name>
<dbReference type="Proteomes" id="UP000521872">
    <property type="component" value="Unassembled WGS sequence"/>
</dbReference>
<comment type="caution">
    <text evidence="2">The sequence shown here is derived from an EMBL/GenBank/DDBJ whole genome shotgun (WGS) entry which is preliminary data.</text>
</comment>
<feature type="domain" description="Protein kinase" evidence="1">
    <location>
        <begin position="115"/>
        <end position="398"/>
    </location>
</feature>
<dbReference type="AlphaFoldDB" id="A0A8H4QUJ5"/>
<dbReference type="PROSITE" id="PS50011">
    <property type="entry name" value="PROTEIN_KINASE_DOM"/>
    <property type="match status" value="1"/>
</dbReference>
<dbReference type="Gene3D" id="1.10.510.10">
    <property type="entry name" value="Transferase(Phosphotransferase) domain 1"/>
    <property type="match status" value="1"/>
</dbReference>
<protein>
    <recommendedName>
        <fullName evidence="1">Protein kinase domain-containing protein</fullName>
    </recommendedName>
</protein>
<gene>
    <name evidence="2" type="ORF">D9613_006220</name>
</gene>
<sequence>MPGFTPATNITLAAFVALCAVSTTSYALWTRQISPKDKKRIRKQLPVDLDSWRTQQGDDEIVTFAIRIWETLRSTCLEHGYTIWPGTPNYNIYPPDWEHKLPLASGFTYEVPARTVKNATVSKASNVSVVRIRNAMSWPASTRDGHAVVIRVIKVHEEGKEHLDILRKLTTGMNSLWVPNHTLPMFAEIHLEDIVFGVFPKVGYGAENAYDMWAKNSVGDVLEMLMQMLEALEFIHSLNIAHRDAWLDNFLVQWHPESMLKKDISPSRPRVYLIDFEVAVQFPSEYTEEQCLLRGLPLGGSFPDAKDYGRSIAPECETGELHSPFKLDIWQLGTALEHFRTTFSNINTILDGMIEENWRARKGAADTLKALKDEVYSIPPLMLLTGPDPEYLLYPEVP</sequence>
<dbReference type="EMBL" id="JAACJL010000030">
    <property type="protein sequence ID" value="KAF4617627.1"/>
    <property type="molecule type" value="Genomic_DNA"/>
</dbReference>
<proteinExistence type="predicted"/>
<dbReference type="GO" id="GO:0005524">
    <property type="term" value="F:ATP binding"/>
    <property type="evidence" value="ECO:0007669"/>
    <property type="project" value="InterPro"/>
</dbReference>
<keyword evidence="3" id="KW-1185">Reference proteome</keyword>
<accession>A0A8H4QUJ5</accession>
<dbReference type="GO" id="GO:0044773">
    <property type="term" value="P:mitotic DNA damage checkpoint signaling"/>
    <property type="evidence" value="ECO:0007669"/>
    <property type="project" value="TreeGrafter"/>
</dbReference>
<dbReference type="InterPro" id="IPR011009">
    <property type="entry name" value="Kinase-like_dom_sf"/>
</dbReference>